<evidence type="ECO:0000313" key="1">
    <source>
        <dbReference type="EMBL" id="KAJ3518930.1"/>
    </source>
</evidence>
<dbReference type="EMBL" id="JANRMS010003283">
    <property type="protein sequence ID" value="KAJ3518930.1"/>
    <property type="molecule type" value="Genomic_DNA"/>
</dbReference>
<organism evidence="1 2">
    <name type="scientific">Fusarium decemcellulare</name>
    <dbReference type="NCBI Taxonomy" id="57161"/>
    <lineage>
        <taxon>Eukaryota</taxon>
        <taxon>Fungi</taxon>
        <taxon>Dikarya</taxon>
        <taxon>Ascomycota</taxon>
        <taxon>Pezizomycotina</taxon>
        <taxon>Sordariomycetes</taxon>
        <taxon>Hypocreomycetidae</taxon>
        <taxon>Hypocreales</taxon>
        <taxon>Nectriaceae</taxon>
        <taxon>Fusarium</taxon>
        <taxon>Fusarium decemcellulare species complex</taxon>
    </lineage>
</organism>
<name>A0ACC1RIA0_9HYPO</name>
<proteinExistence type="predicted"/>
<keyword evidence="2" id="KW-1185">Reference proteome</keyword>
<dbReference type="Proteomes" id="UP001148629">
    <property type="component" value="Unassembled WGS sequence"/>
</dbReference>
<sequence length="306" mass="35373">MSKTFDLAWEAYELPSYSLCATAHQGFLQTMCYRLEFSDMAIICRGKEFKVHRAVVCPQSRFFRAALTSNFREGISQTIELPEDDPDILERFLEFMYTGSYSLGKETNWGHGPEGHESIFGEIERRPRKPPMPRLDNLEGYAVYRTQKSGRKRTISGQIQPGKMRWTPYAFKGVPTPKNDEEAKESGKHQMIISMELYFMADKYDVPVLKLLARDRFFQTGESYWVARTWPAESFKDTAFFETVFDKVYRSTPTADTALRQAVCMLVANKVENDAMKQRMRDVMMNNGELAVGVMDYLRQSGQRVQ</sequence>
<comment type="caution">
    <text evidence="1">The sequence shown here is derived from an EMBL/GenBank/DDBJ whole genome shotgun (WGS) entry which is preliminary data.</text>
</comment>
<reference evidence="1" key="1">
    <citation type="submission" date="2022-08" db="EMBL/GenBank/DDBJ databases">
        <title>Genome Sequence of Fusarium decemcellulare.</title>
        <authorList>
            <person name="Buettner E."/>
        </authorList>
    </citation>
    <scope>NUCLEOTIDE SEQUENCE</scope>
    <source>
        <strain evidence="1">Babe19</strain>
    </source>
</reference>
<protein>
    <submittedName>
        <fullName evidence="1">Uncharacterized protein</fullName>
    </submittedName>
</protein>
<evidence type="ECO:0000313" key="2">
    <source>
        <dbReference type="Proteomes" id="UP001148629"/>
    </source>
</evidence>
<gene>
    <name evidence="1" type="ORF">NM208_g14327</name>
</gene>
<accession>A0ACC1RIA0</accession>